<evidence type="ECO:0000256" key="1">
    <source>
        <dbReference type="SAM" id="MobiDB-lite"/>
    </source>
</evidence>
<sequence length="138" mass="14271">MLRTYRRQGRILDAGTREEAEASGARAWLADTLAGCRMPDAGCRMPDAGCRTPDAGRCCSSTPTSAHGSPAPRPALGDRGILAIGRNAAPPSALAAATAAVERADSVRTAAEMLAGAAQLAATERPRRGWTSPRSTAR</sequence>
<dbReference type="Proteomes" id="UP001519295">
    <property type="component" value="Unassembled WGS sequence"/>
</dbReference>
<accession>A0ABS4W0A4</accession>
<feature type="region of interest" description="Disordered" evidence="1">
    <location>
        <begin position="118"/>
        <end position="138"/>
    </location>
</feature>
<organism evidence="2 3">
    <name type="scientific">Pseudonocardia parietis</name>
    <dbReference type="NCBI Taxonomy" id="570936"/>
    <lineage>
        <taxon>Bacteria</taxon>
        <taxon>Bacillati</taxon>
        <taxon>Actinomycetota</taxon>
        <taxon>Actinomycetes</taxon>
        <taxon>Pseudonocardiales</taxon>
        <taxon>Pseudonocardiaceae</taxon>
        <taxon>Pseudonocardia</taxon>
    </lineage>
</organism>
<dbReference type="EMBL" id="JAGINU010000001">
    <property type="protein sequence ID" value="MBP2369635.1"/>
    <property type="molecule type" value="Genomic_DNA"/>
</dbReference>
<gene>
    <name evidence="2" type="ORF">JOF36_005331</name>
</gene>
<feature type="region of interest" description="Disordered" evidence="1">
    <location>
        <begin position="58"/>
        <end position="78"/>
    </location>
</feature>
<comment type="caution">
    <text evidence="2">The sequence shown here is derived from an EMBL/GenBank/DDBJ whole genome shotgun (WGS) entry which is preliminary data.</text>
</comment>
<dbReference type="RefSeq" id="WP_245350986.1">
    <property type="nucleotide sequence ID" value="NZ_JAGINU010000001.1"/>
</dbReference>
<proteinExistence type="predicted"/>
<reference evidence="2 3" key="1">
    <citation type="submission" date="2021-03" db="EMBL/GenBank/DDBJ databases">
        <title>Sequencing the genomes of 1000 actinobacteria strains.</title>
        <authorList>
            <person name="Klenk H.-P."/>
        </authorList>
    </citation>
    <scope>NUCLEOTIDE SEQUENCE [LARGE SCALE GENOMIC DNA]</scope>
    <source>
        <strain evidence="2 3">DSM 45256</strain>
    </source>
</reference>
<evidence type="ECO:0000313" key="3">
    <source>
        <dbReference type="Proteomes" id="UP001519295"/>
    </source>
</evidence>
<evidence type="ECO:0000313" key="2">
    <source>
        <dbReference type="EMBL" id="MBP2369635.1"/>
    </source>
</evidence>
<name>A0ABS4W0A4_9PSEU</name>
<keyword evidence="3" id="KW-1185">Reference proteome</keyword>
<protein>
    <submittedName>
        <fullName evidence="2">Uncharacterized protein</fullName>
    </submittedName>
</protein>